<dbReference type="SMART" id="SM00869">
    <property type="entry name" value="Autotransporter"/>
    <property type="match status" value="1"/>
</dbReference>
<dbReference type="RefSeq" id="WP_209943777.1">
    <property type="nucleotide sequence ID" value="NZ_JAGGJU010000004.1"/>
</dbReference>
<keyword evidence="3" id="KW-1185">Reference proteome</keyword>
<dbReference type="InterPro" id="IPR036709">
    <property type="entry name" value="Autotransporte_beta_dom_sf"/>
</dbReference>
<dbReference type="Proteomes" id="UP000759443">
    <property type="component" value="Unassembled WGS sequence"/>
</dbReference>
<dbReference type="Gene3D" id="2.160.20.20">
    <property type="match status" value="1"/>
</dbReference>
<dbReference type="PROSITE" id="PS51208">
    <property type="entry name" value="AUTOTRANSPORTER"/>
    <property type="match status" value="1"/>
</dbReference>
<organism evidence="2 3">
    <name type="scientific">Rhizobium halophytocola</name>
    <dbReference type="NCBI Taxonomy" id="735519"/>
    <lineage>
        <taxon>Bacteria</taxon>
        <taxon>Pseudomonadati</taxon>
        <taxon>Pseudomonadota</taxon>
        <taxon>Alphaproteobacteria</taxon>
        <taxon>Hyphomicrobiales</taxon>
        <taxon>Rhizobiaceae</taxon>
        <taxon>Rhizobium/Agrobacterium group</taxon>
        <taxon>Rhizobium</taxon>
    </lineage>
</organism>
<dbReference type="InterPro" id="IPR012332">
    <property type="entry name" value="Autotransporter_pectin_lyase_C"/>
</dbReference>
<evidence type="ECO:0000313" key="3">
    <source>
        <dbReference type="Proteomes" id="UP000759443"/>
    </source>
</evidence>
<evidence type="ECO:0000259" key="1">
    <source>
        <dbReference type="PROSITE" id="PS51208"/>
    </source>
</evidence>
<dbReference type="InterPro" id="IPR006315">
    <property type="entry name" value="OM_autotransptr_brl_dom"/>
</dbReference>
<evidence type="ECO:0000313" key="2">
    <source>
        <dbReference type="EMBL" id="MBP1850137.1"/>
    </source>
</evidence>
<dbReference type="SUPFAM" id="SSF51126">
    <property type="entry name" value="Pectin lyase-like"/>
    <property type="match status" value="1"/>
</dbReference>
<reference evidence="2 3" key="1">
    <citation type="submission" date="2021-03" db="EMBL/GenBank/DDBJ databases">
        <title>Genomic Encyclopedia of Type Strains, Phase IV (KMG-IV): sequencing the most valuable type-strain genomes for metagenomic binning, comparative biology and taxonomic classification.</title>
        <authorList>
            <person name="Goeker M."/>
        </authorList>
    </citation>
    <scope>NUCLEOTIDE SEQUENCE [LARGE SCALE GENOMIC DNA]</scope>
    <source>
        <strain evidence="2 3">DSM 21600</strain>
    </source>
</reference>
<proteinExistence type="predicted"/>
<dbReference type="InterPro" id="IPR011050">
    <property type="entry name" value="Pectin_lyase_fold/virulence"/>
</dbReference>
<dbReference type="Gene3D" id="2.40.128.130">
    <property type="entry name" value="Autotransporter beta-domain"/>
    <property type="match status" value="1"/>
</dbReference>
<comment type="caution">
    <text evidence="2">The sequence shown here is derived from an EMBL/GenBank/DDBJ whole genome shotgun (WGS) entry which is preliminary data.</text>
</comment>
<protein>
    <submittedName>
        <fullName evidence="2">Outer membrane autotransporter protein</fullName>
    </submittedName>
</protein>
<dbReference type="Pfam" id="PF03797">
    <property type="entry name" value="Autotransporter"/>
    <property type="match status" value="1"/>
</dbReference>
<dbReference type="InterPro" id="IPR005546">
    <property type="entry name" value="Autotransporte_beta"/>
</dbReference>
<name>A0ABS4DWT5_9HYPH</name>
<accession>A0ABS4DWT5</accession>
<dbReference type="NCBIfam" id="TIGR01414">
    <property type="entry name" value="autotrans_barl"/>
    <property type="match status" value="1"/>
</dbReference>
<dbReference type="SUPFAM" id="SSF103515">
    <property type="entry name" value="Autotransporter"/>
    <property type="match status" value="1"/>
</dbReference>
<dbReference type="EMBL" id="JAGGJU010000004">
    <property type="protein sequence ID" value="MBP1850137.1"/>
    <property type="molecule type" value="Genomic_DNA"/>
</dbReference>
<gene>
    <name evidence="2" type="ORF">J2Z17_001571</name>
</gene>
<feature type="domain" description="Autotransporter" evidence="1">
    <location>
        <begin position="616"/>
        <end position="892"/>
    </location>
</feature>
<sequence length="892" mass="89888">MAALDRGDTLVCNDTVLSATIAAAAGAGGADVVLGDGQGPVGSDGTIGADSTLTVNGGRGIAVGAGSKVTVDADAAISTTGTYAYGIHAVGDGSTILLDGGAISTGGEGRGGWYSYGVYLQGDENTVTLEAGSIATLGSDAATVYVVGDRNTVTVDGARLSTTGETAAGIRVLGDDNVISLTDTQITTSNRNGWGVAIWQGNNSDITLDHVTIQTAGPNAHNILLNKGSGHTVHVSESALYSADGSTVVLDSGGDVHFVMDGGSITNAGATKSAIVAAGESTSIRLDRGTVTALGADGYAVRMSTNAGVTDTLAINTAVSITGRLVADGGGRTFMTLTGEGVGTLSGPIIGFDGITKDASGTWVVDGDITDVAAVDVTAGAMLVNGNAGGSLFTVDTGGLLGGSGFLGNAAILAGGTLAAGTSIGTLTVGGDVSFAGGSVLQVELDDAGDADLVASGTAHIDGGTVHVLAANRTDDGSTYDPSKTYTILTAADGVAGTFEAVTDDFAFLDAQLAYDANNVLLSLTRNATGFDDLAGTPNQTAAASGLESWGEGEAHDAVLPLDRDAALDAFDQLSGEIHASIKSATLVDSAVLRGTIGRHVDAALRPALGLDPRAPRGKDGALWAESSVATRRFDGDGNAADFGDGSGTVLTGADISLNGWLFGLMAGYSRDMASVPDRASSADIDSYHVGFYGGTRDDRARIDFGLTYSYHDISTTRAPAYGDLSQQLQASYGGSTLQAYAGYEGQLSLGHVQVQPYANAAIIRRASNRFSETGGSAALDGAASAQVWGSTELGLRAGYALDLEGGSRATLNGGIGWRHTIGGLVPTTRMAFAGGHEFTIAGVPMARDMVLVEAGLALQLANQSQADLRYRGDFGAGDTHNRLDLTLSRRF</sequence>